<reference evidence="2" key="1">
    <citation type="submission" date="2021-01" db="EMBL/GenBank/DDBJ databases">
        <authorList>
            <person name="Kaushik A."/>
        </authorList>
    </citation>
    <scope>NUCLEOTIDE SEQUENCE</scope>
    <source>
        <strain evidence="2">AG1-1C</strain>
    </source>
</reference>
<feature type="compositionally biased region" description="Low complexity" evidence="1">
    <location>
        <begin position="72"/>
        <end position="84"/>
    </location>
</feature>
<gene>
    <name evidence="2" type="ORF">RDB_LOCUS13656</name>
</gene>
<sequence length="113" mass="11882">MPNYAASTTSTASLVSHQQPRDYSAAFGNLASSYGASGAAPCRPSSKTASHLNTDSSSRSEPSTKRWRSIFSKQPSSSKSTTQPEKYAVPKSQDFGALMDKYGAKSAPAASLL</sequence>
<dbReference type="AlphaFoldDB" id="A0A8H2ZWF9"/>
<evidence type="ECO:0000313" key="2">
    <source>
        <dbReference type="EMBL" id="CAE6354760.1"/>
    </source>
</evidence>
<evidence type="ECO:0000256" key="1">
    <source>
        <dbReference type="SAM" id="MobiDB-lite"/>
    </source>
</evidence>
<evidence type="ECO:0000313" key="3">
    <source>
        <dbReference type="Proteomes" id="UP000663846"/>
    </source>
</evidence>
<feature type="compositionally biased region" description="Polar residues" evidence="1">
    <location>
        <begin position="45"/>
        <end position="61"/>
    </location>
</feature>
<protein>
    <submittedName>
        <fullName evidence="2">Uncharacterized protein</fullName>
    </submittedName>
</protein>
<proteinExistence type="predicted"/>
<comment type="caution">
    <text evidence="2">The sequence shown here is derived from an EMBL/GenBank/DDBJ whole genome shotgun (WGS) entry which is preliminary data.</text>
</comment>
<organism evidence="2 3">
    <name type="scientific">Rhizoctonia solani</name>
    <dbReference type="NCBI Taxonomy" id="456999"/>
    <lineage>
        <taxon>Eukaryota</taxon>
        <taxon>Fungi</taxon>
        <taxon>Dikarya</taxon>
        <taxon>Basidiomycota</taxon>
        <taxon>Agaricomycotina</taxon>
        <taxon>Agaricomycetes</taxon>
        <taxon>Cantharellales</taxon>
        <taxon>Ceratobasidiaceae</taxon>
        <taxon>Rhizoctonia</taxon>
    </lineage>
</organism>
<accession>A0A8H2ZWF9</accession>
<dbReference type="EMBL" id="CAJMWS010000071">
    <property type="protein sequence ID" value="CAE6354760.1"/>
    <property type="molecule type" value="Genomic_DNA"/>
</dbReference>
<name>A0A8H2ZWF9_9AGAM</name>
<feature type="region of interest" description="Disordered" evidence="1">
    <location>
        <begin position="35"/>
        <end position="92"/>
    </location>
</feature>
<dbReference type="Proteomes" id="UP000663846">
    <property type="component" value="Unassembled WGS sequence"/>
</dbReference>